<dbReference type="OMA" id="DRICMLN"/>
<protein>
    <submittedName>
        <fullName evidence="6">ABC transporter ATP-binding protein</fullName>
    </submittedName>
    <submittedName>
        <fullName evidence="7">ABC-2 type transport system ATP-binding protein</fullName>
    </submittedName>
</protein>
<dbReference type="Proteomes" id="UP000294886">
    <property type="component" value="Unassembled WGS sequence"/>
</dbReference>
<dbReference type="PANTHER" id="PTHR43335:SF11">
    <property type="entry name" value="ABC TRANSPORTER RELATED"/>
    <property type="match status" value="1"/>
</dbReference>
<dbReference type="InterPro" id="IPR003593">
    <property type="entry name" value="AAA+_ATPase"/>
</dbReference>
<evidence type="ECO:0000256" key="1">
    <source>
        <dbReference type="ARBA" id="ARBA00005417"/>
    </source>
</evidence>
<keyword evidence="3" id="KW-0547">Nucleotide-binding</keyword>
<dbReference type="GO" id="GO:0016887">
    <property type="term" value="F:ATP hydrolysis activity"/>
    <property type="evidence" value="ECO:0007669"/>
    <property type="project" value="InterPro"/>
</dbReference>
<keyword evidence="2" id="KW-0813">Transport</keyword>
<name>A0A101E6A7_9THEO</name>
<evidence type="ECO:0000259" key="5">
    <source>
        <dbReference type="PROSITE" id="PS50893"/>
    </source>
</evidence>
<evidence type="ECO:0000256" key="2">
    <source>
        <dbReference type="ARBA" id="ARBA00022448"/>
    </source>
</evidence>
<evidence type="ECO:0000313" key="7">
    <source>
        <dbReference type="EMBL" id="TCO63586.1"/>
    </source>
</evidence>
<dbReference type="Proteomes" id="UP000264445">
    <property type="component" value="Unassembled WGS sequence"/>
</dbReference>
<dbReference type="EMBL" id="DOLB01000112">
    <property type="protein sequence ID" value="HBT49698.1"/>
    <property type="molecule type" value="Genomic_DNA"/>
</dbReference>
<keyword evidence="4 7" id="KW-0067">ATP-binding</keyword>
<evidence type="ECO:0000313" key="8">
    <source>
        <dbReference type="Proteomes" id="UP000264445"/>
    </source>
</evidence>
<evidence type="ECO:0000313" key="6">
    <source>
        <dbReference type="EMBL" id="HBT49698.1"/>
    </source>
</evidence>
<dbReference type="Pfam" id="PF00005">
    <property type="entry name" value="ABC_tran"/>
    <property type="match status" value="1"/>
</dbReference>
<gene>
    <name evidence="6" type="ORF">DEA61_07720</name>
    <name evidence="7" type="ORF">EV203_11444</name>
</gene>
<dbReference type="InterPro" id="IPR003439">
    <property type="entry name" value="ABC_transporter-like_ATP-bd"/>
</dbReference>
<comment type="similarity">
    <text evidence="1">Belongs to the ABC transporter superfamily.</text>
</comment>
<sequence length="312" mass="34383">MADVVIELKGLTKIYGTQPAVDHLDLEIKRGEVFGLLGPNGAGKTTTILMILGLVEPTEGEVKVLGINSTREPLKVKKWVGYLPEDVGFYEDMTGLENLKLTAALNGMEEKEAVKAAEELLEKVGLGEAKDKKVGAYSRGMRQRLGLADALIKKPQIVILDEPTLGLDPEGMKEFLELIKNLSREGGMTVLLSSHHLHQVQEICDRVGIFVKGKLIAKGTVSELAKELFSTELYTFEVAVNPMEDDLISKLMSVEGVKKVEKEGKAFIVHAEKDVSAEVAKTVVKEGYNLVRLMPKSYGLDDIYHRYFEGVQ</sequence>
<dbReference type="InterPro" id="IPR027417">
    <property type="entry name" value="P-loop_NTPase"/>
</dbReference>
<dbReference type="PANTHER" id="PTHR43335">
    <property type="entry name" value="ABC TRANSPORTER, ATP-BINDING PROTEIN"/>
    <property type="match status" value="1"/>
</dbReference>
<dbReference type="GO" id="GO:0005524">
    <property type="term" value="F:ATP binding"/>
    <property type="evidence" value="ECO:0007669"/>
    <property type="project" value="UniProtKB-KW"/>
</dbReference>
<evidence type="ECO:0000256" key="4">
    <source>
        <dbReference type="ARBA" id="ARBA00022840"/>
    </source>
</evidence>
<dbReference type="EMBL" id="SLWU01000014">
    <property type="protein sequence ID" value="TCO63586.1"/>
    <property type="molecule type" value="Genomic_DNA"/>
</dbReference>
<feature type="domain" description="ABC transporter" evidence="5">
    <location>
        <begin position="6"/>
        <end position="237"/>
    </location>
</feature>
<dbReference type="CDD" id="cd03230">
    <property type="entry name" value="ABC_DR_subfamily_A"/>
    <property type="match status" value="1"/>
</dbReference>
<comment type="caution">
    <text evidence="7">The sequence shown here is derived from an EMBL/GenBank/DDBJ whole genome shotgun (WGS) entry which is preliminary data.</text>
</comment>
<reference evidence="6 8" key="1">
    <citation type="journal article" date="2018" name="Nat. Biotechnol.">
        <title>A standardized bacterial taxonomy based on genome phylogeny substantially revises the tree of life.</title>
        <authorList>
            <person name="Parks D.H."/>
            <person name="Chuvochina M."/>
            <person name="Waite D.W."/>
            <person name="Rinke C."/>
            <person name="Skarshewski A."/>
            <person name="Chaumeil P.A."/>
            <person name="Hugenholtz P."/>
        </authorList>
    </citation>
    <scope>NUCLEOTIDE SEQUENCE [LARGE SCALE GENOMIC DNA]</scope>
    <source>
        <strain evidence="6">UBA12544</strain>
    </source>
</reference>
<dbReference type="Gene3D" id="3.40.50.300">
    <property type="entry name" value="P-loop containing nucleotide triphosphate hydrolases"/>
    <property type="match status" value="1"/>
</dbReference>
<organism evidence="7 9">
    <name type="scientific">Caldanaerobacter subterraneus</name>
    <dbReference type="NCBI Taxonomy" id="911092"/>
    <lineage>
        <taxon>Bacteria</taxon>
        <taxon>Bacillati</taxon>
        <taxon>Bacillota</taxon>
        <taxon>Clostridia</taxon>
        <taxon>Thermoanaerobacterales</taxon>
        <taxon>Thermoanaerobacteraceae</taxon>
        <taxon>Caldanaerobacter</taxon>
    </lineage>
</organism>
<reference evidence="7 9" key="2">
    <citation type="submission" date="2019-03" db="EMBL/GenBank/DDBJ databases">
        <title>Genomic Encyclopedia of Type Strains, Phase IV (KMG-IV): sequencing the most valuable type-strain genomes for metagenomic binning, comparative biology and taxonomic classification.</title>
        <authorList>
            <person name="Goeker M."/>
        </authorList>
    </citation>
    <scope>NUCLEOTIDE SEQUENCE [LARGE SCALE GENOMIC DNA]</scope>
    <source>
        <strain evidence="7 9">DSM 13054</strain>
    </source>
</reference>
<dbReference type="PROSITE" id="PS50893">
    <property type="entry name" value="ABC_TRANSPORTER_2"/>
    <property type="match status" value="1"/>
</dbReference>
<dbReference type="SUPFAM" id="SSF52540">
    <property type="entry name" value="P-loop containing nucleoside triphosphate hydrolases"/>
    <property type="match status" value="1"/>
</dbReference>
<dbReference type="SMART" id="SM00382">
    <property type="entry name" value="AAA"/>
    <property type="match status" value="1"/>
</dbReference>
<dbReference type="AlphaFoldDB" id="A0A101E6A7"/>
<evidence type="ECO:0000256" key="3">
    <source>
        <dbReference type="ARBA" id="ARBA00022741"/>
    </source>
</evidence>
<dbReference type="RefSeq" id="WP_011026035.1">
    <property type="nucleotide sequence ID" value="NZ_DOLB01000112.1"/>
</dbReference>
<proteinExistence type="inferred from homology"/>
<evidence type="ECO:0000313" key="9">
    <source>
        <dbReference type="Proteomes" id="UP000294886"/>
    </source>
</evidence>
<accession>A0A101E6A7</accession>